<evidence type="ECO:0000256" key="1">
    <source>
        <dbReference type="ARBA" id="ARBA00006817"/>
    </source>
</evidence>
<dbReference type="CDD" id="cd07814">
    <property type="entry name" value="SRPBCC_CalC_Aha1-like"/>
    <property type="match status" value="1"/>
</dbReference>
<dbReference type="Pfam" id="PF08327">
    <property type="entry name" value="AHSA1"/>
    <property type="match status" value="1"/>
</dbReference>
<feature type="domain" description="Activator of Hsp90 ATPase homologue 1/2-like C-terminal" evidence="2">
    <location>
        <begin position="22"/>
        <end position="149"/>
    </location>
</feature>
<gene>
    <name evidence="3" type="ORF">PQU94_08170</name>
</gene>
<dbReference type="RefSeq" id="WP_272740971.1">
    <property type="nucleotide sequence ID" value="NZ_JAQQKW010000004.1"/>
</dbReference>
<evidence type="ECO:0000313" key="3">
    <source>
        <dbReference type="EMBL" id="MDC7694254.1"/>
    </source>
</evidence>
<dbReference type="Gene3D" id="3.30.530.20">
    <property type="match status" value="1"/>
</dbReference>
<accession>A0ABT5IDL1</accession>
<comment type="caution">
    <text evidence="3">The sequence shown here is derived from an EMBL/GenBank/DDBJ whole genome shotgun (WGS) entry which is preliminary data.</text>
</comment>
<dbReference type="SUPFAM" id="SSF55961">
    <property type="entry name" value="Bet v1-like"/>
    <property type="match status" value="1"/>
</dbReference>
<comment type="similarity">
    <text evidence="1">Belongs to the AHA1 family.</text>
</comment>
<name>A0ABT5IDL1_9CAUL</name>
<protein>
    <submittedName>
        <fullName evidence="3">SRPBCC domain-containing protein</fullName>
    </submittedName>
</protein>
<evidence type="ECO:0000259" key="2">
    <source>
        <dbReference type="Pfam" id="PF08327"/>
    </source>
</evidence>
<keyword evidence="4" id="KW-1185">Reference proteome</keyword>
<sequence length="156" mass="17175">MNGVSLKSETKDIVVDETFPHSAASLWRALTTPELMGRWLMTPADFEPIQGKRFTYQTTAKGQWDGQINCEVLEAVPNERLSFSWKGGHETNEGYGSRLETTVTFTITPTEEGSRLQLVHAGFELPKNEVAFTGMGSGWPDVLRKIGAVAGTNEAL</sequence>
<dbReference type="Proteomes" id="UP001216595">
    <property type="component" value="Unassembled WGS sequence"/>
</dbReference>
<dbReference type="EMBL" id="JAQQKW010000004">
    <property type="protein sequence ID" value="MDC7694254.1"/>
    <property type="molecule type" value="Genomic_DNA"/>
</dbReference>
<dbReference type="InterPro" id="IPR023393">
    <property type="entry name" value="START-like_dom_sf"/>
</dbReference>
<dbReference type="InterPro" id="IPR013538">
    <property type="entry name" value="ASHA1/2-like_C"/>
</dbReference>
<reference evidence="3 4" key="1">
    <citation type="submission" date="2023-01" db="EMBL/GenBank/DDBJ databases">
        <title>Novel species of the genus Asticcacaulis isolated from rivers.</title>
        <authorList>
            <person name="Lu H."/>
        </authorList>
    </citation>
    <scope>NUCLEOTIDE SEQUENCE [LARGE SCALE GENOMIC DNA]</scope>
    <source>
        <strain evidence="3 4">DXS10W</strain>
    </source>
</reference>
<evidence type="ECO:0000313" key="4">
    <source>
        <dbReference type="Proteomes" id="UP001216595"/>
    </source>
</evidence>
<organism evidence="3 4">
    <name type="scientific">Asticcacaulis currens</name>
    <dbReference type="NCBI Taxonomy" id="2984210"/>
    <lineage>
        <taxon>Bacteria</taxon>
        <taxon>Pseudomonadati</taxon>
        <taxon>Pseudomonadota</taxon>
        <taxon>Alphaproteobacteria</taxon>
        <taxon>Caulobacterales</taxon>
        <taxon>Caulobacteraceae</taxon>
        <taxon>Asticcacaulis</taxon>
    </lineage>
</organism>
<proteinExistence type="inferred from homology"/>